<keyword evidence="15" id="KW-0739">Sodium transport</keyword>
<dbReference type="GO" id="GO:0016020">
    <property type="term" value="C:membrane"/>
    <property type="evidence" value="ECO:0007669"/>
    <property type="project" value="InterPro"/>
</dbReference>
<keyword evidence="13" id="KW-0830">Ubiquinone</keyword>
<accession>E3HBG1</accession>
<dbReference type="InterPro" id="IPR007329">
    <property type="entry name" value="FMN-bd"/>
</dbReference>
<evidence type="ECO:0000256" key="13">
    <source>
        <dbReference type="ARBA" id="ARBA00023075"/>
    </source>
</evidence>
<evidence type="ECO:0000256" key="1">
    <source>
        <dbReference type="ARBA" id="ARBA00022448"/>
    </source>
</evidence>
<evidence type="ECO:0000256" key="12">
    <source>
        <dbReference type="ARBA" id="ARBA00023065"/>
    </source>
</evidence>
<evidence type="ECO:0000256" key="4">
    <source>
        <dbReference type="ARBA" id="ARBA00022553"/>
    </source>
</evidence>
<geneLocation type="plasmid" evidence="18 19">
    <name>pILYOP01</name>
</geneLocation>
<keyword evidence="14 16" id="KW-0472">Membrane</keyword>
<keyword evidence="8" id="KW-1278">Translocase</keyword>
<dbReference type="RefSeq" id="WP_013388438.1">
    <property type="nucleotide sequence ID" value="NC_014633.1"/>
</dbReference>
<dbReference type="GO" id="GO:0006814">
    <property type="term" value="P:sodium ion transport"/>
    <property type="evidence" value="ECO:0007669"/>
    <property type="project" value="UniProtKB-KW"/>
</dbReference>
<keyword evidence="6" id="KW-0288">FMN</keyword>
<keyword evidence="19" id="KW-1185">Reference proteome</keyword>
<evidence type="ECO:0000256" key="10">
    <source>
        <dbReference type="ARBA" id="ARBA00023027"/>
    </source>
</evidence>
<evidence type="ECO:0000313" key="19">
    <source>
        <dbReference type="Proteomes" id="UP000006875"/>
    </source>
</evidence>
<keyword evidence="4" id="KW-0597">Phosphoprotein</keyword>
<evidence type="ECO:0000256" key="2">
    <source>
        <dbReference type="ARBA" id="ARBA00022475"/>
    </source>
</evidence>
<keyword evidence="11" id="KW-0915">Sodium</keyword>
<dbReference type="KEGG" id="ipo:Ilyop_2005"/>
<gene>
    <name evidence="18" type="ordered locus">Ilyop_2005</name>
</gene>
<evidence type="ECO:0000256" key="9">
    <source>
        <dbReference type="ARBA" id="ARBA00022989"/>
    </source>
</evidence>
<dbReference type="GO" id="GO:0010181">
    <property type="term" value="F:FMN binding"/>
    <property type="evidence" value="ECO:0007669"/>
    <property type="project" value="InterPro"/>
</dbReference>
<reference evidence="18 19" key="1">
    <citation type="journal article" date="2010" name="Stand. Genomic Sci.">
        <title>Complete genome sequence of Ilyobacter polytropus type strain (CuHbu1).</title>
        <authorList>
            <person name="Sikorski J."/>
            <person name="Chertkov O."/>
            <person name="Lapidus A."/>
            <person name="Nolan M."/>
            <person name="Lucas S."/>
            <person name="Del Rio T.G."/>
            <person name="Tice H."/>
            <person name="Cheng J.F."/>
            <person name="Tapia R."/>
            <person name="Han C."/>
            <person name="Goodwin L."/>
            <person name="Pitluck S."/>
            <person name="Liolios K."/>
            <person name="Ivanova N."/>
            <person name="Mavromatis K."/>
            <person name="Mikhailova N."/>
            <person name="Pati A."/>
            <person name="Chen A."/>
            <person name="Palaniappan K."/>
            <person name="Land M."/>
            <person name="Hauser L."/>
            <person name="Chang Y.J."/>
            <person name="Jeffries C.D."/>
            <person name="Brambilla E."/>
            <person name="Yasawong M."/>
            <person name="Rohde M."/>
            <person name="Pukall R."/>
            <person name="Spring S."/>
            <person name="Goker M."/>
            <person name="Woyke T."/>
            <person name="Bristow J."/>
            <person name="Eisen J.A."/>
            <person name="Markowitz V."/>
            <person name="Hugenholtz P."/>
            <person name="Kyrpides N.C."/>
            <person name="Klenk H.P."/>
        </authorList>
    </citation>
    <scope>NUCLEOTIDE SEQUENCE [LARGE SCALE GENOMIC DNA]</scope>
    <source>
        <strain evidence="19">ATCC 51220 / DSM 2926 / LMG 16218 / CuHBu1</strain>
        <plasmid evidence="19">pILYOP01</plasmid>
    </source>
</reference>
<dbReference type="Pfam" id="PF04205">
    <property type="entry name" value="FMN_bind"/>
    <property type="match status" value="1"/>
</dbReference>
<dbReference type="GO" id="GO:0016655">
    <property type="term" value="F:oxidoreductase activity, acting on NAD(P)H, quinone or similar compound as acceptor"/>
    <property type="evidence" value="ECO:0007669"/>
    <property type="project" value="InterPro"/>
</dbReference>
<keyword evidence="12" id="KW-0406">Ion transport</keyword>
<dbReference type="PANTHER" id="PTHR37838">
    <property type="entry name" value="NA(+)-TRANSLOCATING NADH-QUINONE REDUCTASE SUBUNIT C"/>
    <property type="match status" value="1"/>
</dbReference>
<dbReference type="Proteomes" id="UP000006875">
    <property type="component" value="Plasmid pILYOP01"/>
</dbReference>
<evidence type="ECO:0000256" key="15">
    <source>
        <dbReference type="ARBA" id="ARBA00023201"/>
    </source>
</evidence>
<feature type="transmembrane region" description="Helical" evidence="16">
    <location>
        <begin position="6"/>
        <end position="28"/>
    </location>
</feature>
<keyword evidence="2" id="KW-1003">Cell membrane</keyword>
<evidence type="ECO:0000256" key="8">
    <source>
        <dbReference type="ARBA" id="ARBA00022967"/>
    </source>
</evidence>
<keyword evidence="5" id="KW-0285">Flavoprotein</keyword>
<name>E3HBG1_ILYPC</name>
<dbReference type="HOGENOM" id="CLU_077882_0_2_0"/>
<keyword evidence="7 16" id="KW-0812">Transmembrane</keyword>
<evidence type="ECO:0000256" key="3">
    <source>
        <dbReference type="ARBA" id="ARBA00022519"/>
    </source>
</evidence>
<keyword evidence="9 16" id="KW-1133">Transmembrane helix</keyword>
<evidence type="ECO:0000256" key="14">
    <source>
        <dbReference type="ARBA" id="ARBA00023136"/>
    </source>
</evidence>
<dbReference type="AlphaFoldDB" id="E3HBG1"/>
<evidence type="ECO:0000256" key="7">
    <source>
        <dbReference type="ARBA" id="ARBA00022692"/>
    </source>
</evidence>
<evidence type="ECO:0000256" key="16">
    <source>
        <dbReference type="SAM" id="Phobius"/>
    </source>
</evidence>
<dbReference type="InterPro" id="IPR010204">
    <property type="entry name" value="NqrC"/>
</dbReference>
<evidence type="ECO:0000256" key="6">
    <source>
        <dbReference type="ARBA" id="ARBA00022643"/>
    </source>
</evidence>
<evidence type="ECO:0000256" key="11">
    <source>
        <dbReference type="ARBA" id="ARBA00023053"/>
    </source>
</evidence>
<sequence>MKKDSLIYTVTFSFIITFVFVFILAVAYEGTAERVKRHQKISETRAYLSASGIKLNPNEDPQVKFSEIFGGDFKDKEVLTAKINNENIFLSRISGKGLWGTISGVIAVNSSIDKIIGIEITSHSETPGLGGRIEESWFLNQFRDEKVPDNISIIMGTGRGDTVSDNGLVDGITGATRTSESVENIINKKLLQLRNLKRRGEI</sequence>
<dbReference type="SMART" id="SM00900">
    <property type="entry name" value="FMN_bind"/>
    <property type="match status" value="1"/>
</dbReference>
<evidence type="ECO:0000313" key="18">
    <source>
        <dbReference type="EMBL" id="ADO83776.1"/>
    </source>
</evidence>
<keyword evidence="10" id="KW-0520">NAD</keyword>
<dbReference type="EMBL" id="CP002282">
    <property type="protein sequence ID" value="ADO83776.1"/>
    <property type="molecule type" value="Genomic_DNA"/>
</dbReference>
<protein>
    <submittedName>
        <fullName evidence="18">FMN-binding domain protein</fullName>
    </submittedName>
</protein>
<evidence type="ECO:0000256" key="5">
    <source>
        <dbReference type="ARBA" id="ARBA00022630"/>
    </source>
</evidence>
<dbReference type="OrthoDB" id="9794010at2"/>
<keyword evidence="1" id="KW-0813">Transport</keyword>
<dbReference type="PANTHER" id="PTHR37838:SF1">
    <property type="entry name" value="NA(+)-TRANSLOCATING NADH-QUINONE REDUCTASE SUBUNIT C"/>
    <property type="match status" value="1"/>
</dbReference>
<evidence type="ECO:0000259" key="17">
    <source>
        <dbReference type="SMART" id="SM00900"/>
    </source>
</evidence>
<keyword evidence="3" id="KW-0997">Cell inner membrane</keyword>
<proteinExistence type="predicted"/>
<keyword evidence="18" id="KW-0614">Plasmid</keyword>
<organism evidence="18 19">
    <name type="scientific">Ilyobacter polytropus (strain ATCC 51220 / DSM 2926 / LMG 16218 / CuHBu1)</name>
    <dbReference type="NCBI Taxonomy" id="572544"/>
    <lineage>
        <taxon>Bacteria</taxon>
        <taxon>Fusobacteriati</taxon>
        <taxon>Fusobacteriota</taxon>
        <taxon>Fusobacteriia</taxon>
        <taxon>Fusobacteriales</taxon>
        <taxon>Fusobacteriaceae</taxon>
        <taxon>Ilyobacter</taxon>
    </lineage>
</organism>
<feature type="domain" description="FMN-binding" evidence="17">
    <location>
        <begin position="97"/>
        <end position="193"/>
    </location>
</feature>